<sequence>MVDSSNEAHTHVETTQKNKEATINTVFDDNDTAKNDPNDFVTTAGGTLTPTALELQRNFTLRLTGSPAAAFTIDLDDASNARNLVRGFENVSGKTATFDTITGVGSSSTITLLDGESAIIHMQGQELRVLAWLKKTAHLDLPLSGLREIIGNEIPNAAATGGLLASDTTPTYERVSGATDKAIRVNWIGGNVDEVQFPPVPMPHDLDAGADLTIHLLAKMDAGGDTPTIEVEVFDAIGDTEMGGPTAALSSTLAELTVIIVAANISGHPLGFLNISLIPGTHATQAVELYAAWVEYIKVTA</sequence>
<organism evidence="2">
    <name type="scientific">marine sediment metagenome</name>
    <dbReference type="NCBI Taxonomy" id="412755"/>
    <lineage>
        <taxon>unclassified sequences</taxon>
        <taxon>metagenomes</taxon>
        <taxon>ecological metagenomes</taxon>
    </lineage>
</organism>
<dbReference type="AlphaFoldDB" id="A0A0F9K1H6"/>
<dbReference type="EMBL" id="LAZR01016313">
    <property type="protein sequence ID" value="KKM05048.1"/>
    <property type="molecule type" value="Genomic_DNA"/>
</dbReference>
<protein>
    <submittedName>
        <fullName evidence="2">Uncharacterized protein</fullName>
    </submittedName>
</protein>
<feature type="region of interest" description="Disordered" evidence="1">
    <location>
        <begin position="1"/>
        <end position="36"/>
    </location>
</feature>
<evidence type="ECO:0000313" key="2">
    <source>
        <dbReference type="EMBL" id="KKM05048.1"/>
    </source>
</evidence>
<gene>
    <name evidence="2" type="ORF">LCGC14_1758040</name>
</gene>
<accession>A0A0F9K1H6</accession>
<feature type="compositionally biased region" description="Basic and acidic residues" evidence="1">
    <location>
        <begin position="1"/>
        <end position="20"/>
    </location>
</feature>
<name>A0A0F9K1H6_9ZZZZ</name>
<reference evidence="2" key="1">
    <citation type="journal article" date="2015" name="Nature">
        <title>Complex archaea that bridge the gap between prokaryotes and eukaryotes.</title>
        <authorList>
            <person name="Spang A."/>
            <person name="Saw J.H."/>
            <person name="Jorgensen S.L."/>
            <person name="Zaremba-Niedzwiedzka K."/>
            <person name="Martijn J."/>
            <person name="Lind A.E."/>
            <person name="van Eijk R."/>
            <person name="Schleper C."/>
            <person name="Guy L."/>
            <person name="Ettema T.J."/>
        </authorList>
    </citation>
    <scope>NUCLEOTIDE SEQUENCE</scope>
</reference>
<evidence type="ECO:0000256" key="1">
    <source>
        <dbReference type="SAM" id="MobiDB-lite"/>
    </source>
</evidence>
<proteinExistence type="predicted"/>
<comment type="caution">
    <text evidence="2">The sequence shown here is derived from an EMBL/GenBank/DDBJ whole genome shotgun (WGS) entry which is preliminary data.</text>
</comment>